<dbReference type="SMART" id="SM00304">
    <property type="entry name" value="HAMP"/>
    <property type="match status" value="1"/>
</dbReference>
<evidence type="ECO:0000256" key="9">
    <source>
        <dbReference type="ARBA" id="ARBA00023012"/>
    </source>
</evidence>
<dbReference type="RefSeq" id="WP_206293137.1">
    <property type="nucleotide sequence ID" value="NZ_CP063458.1"/>
</dbReference>
<dbReference type="InterPro" id="IPR003660">
    <property type="entry name" value="HAMP_dom"/>
</dbReference>
<dbReference type="EC" id="2.7.13.3" evidence="3"/>
<keyword evidence="5" id="KW-0808">Transferase</keyword>
<keyword evidence="6 12" id="KW-0812">Transmembrane</keyword>
<evidence type="ECO:0000256" key="2">
    <source>
        <dbReference type="ARBA" id="ARBA00004370"/>
    </source>
</evidence>
<dbReference type="KEGG" id="hbs:IPV69_01450"/>
<evidence type="ECO:0000259" key="14">
    <source>
        <dbReference type="PROSITE" id="PS50885"/>
    </source>
</evidence>
<evidence type="ECO:0000256" key="3">
    <source>
        <dbReference type="ARBA" id="ARBA00012438"/>
    </source>
</evidence>
<keyword evidence="10 12" id="KW-0472">Membrane</keyword>
<keyword evidence="7 15" id="KW-0418">Kinase</keyword>
<feature type="domain" description="Histidine kinase" evidence="13">
    <location>
        <begin position="295"/>
        <end position="516"/>
    </location>
</feature>
<keyword evidence="8 12" id="KW-1133">Transmembrane helix</keyword>
<comment type="subcellular location">
    <subcellularLocation>
        <location evidence="2">Membrane</location>
    </subcellularLocation>
</comment>
<evidence type="ECO:0000256" key="6">
    <source>
        <dbReference type="ARBA" id="ARBA00022692"/>
    </source>
</evidence>
<dbReference type="Gene3D" id="1.10.287.130">
    <property type="match status" value="1"/>
</dbReference>
<sequence length="534" mass="57305">MPWDEQSARDGSPDERSRSGGGKAKGRPQTGESSGLSLRLRLMLMLLAVFGVIQVGLSVAHLVYDSRTADALFVTELSRVVDAISGSVQTASAPLTDAALQSVSAERGAAVLGRPCIITLYDQAGTVIATSAHPPIDIRPLGPPQDLLAAGRDLGLESRLTKLPAKVGGVTSRIVVRPLPPIATGPSAGQGRLLVVAAPEALFTDLSDRATMNIVMLTPIGLIASAIAGWFIAGIAVRPLRQLGLIASQMRPDNLTQPIDFHSSASELTSLKQELDQMRKRIESGYKAQERFVANVSHEIKTPIATVLTESQTLARPGATPAEIRQFIDSTQDEMRRLGRLVESFLLLTRVRDGKPVESTRARVPVNDVVLDSIQHCWRYAQEHNVKLDPELFADADRELAVIADPDLLRTMIDNLVRNAIRFSPKEDTVKVLVRLDSTDKVCIGVRDRGPGIPESMKEKIFDRFAQGSGDEKLGRGSGLGLEIAQGIAELHGGHISVSNLERGGCEFCAMLPLATAVSPSAPTCHDEPAPAHS</sequence>
<keyword evidence="4" id="KW-0597">Phosphoprotein</keyword>
<dbReference type="InterPro" id="IPR036890">
    <property type="entry name" value="HATPase_C_sf"/>
</dbReference>
<gene>
    <name evidence="15" type="ORF">IPV69_01450</name>
</gene>
<comment type="catalytic activity">
    <reaction evidence="1">
        <text>ATP + protein L-histidine = ADP + protein N-phospho-L-histidine.</text>
        <dbReference type="EC" id="2.7.13.3"/>
    </reaction>
</comment>
<dbReference type="SUPFAM" id="SSF55874">
    <property type="entry name" value="ATPase domain of HSP90 chaperone/DNA topoisomerase II/histidine kinase"/>
    <property type="match status" value="1"/>
</dbReference>
<feature type="transmembrane region" description="Helical" evidence="12">
    <location>
        <begin position="42"/>
        <end position="64"/>
    </location>
</feature>
<dbReference type="InterPro" id="IPR050428">
    <property type="entry name" value="TCS_sensor_his_kinase"/>
</dbReference>
<dbReference type="InterPro" id="IPR004358">
    <property type="entry name" value="Sig_transdc_His_kin-like_C"/>
</dbReference>
<feature type="region of interest" description="Disordered" evidence="11">
    <location>
        <begin position="1"/>
        <end position="33"/>
    </location>
</feature>
<dbReference type="InterPro" id="IPR003594">
    <property type="entry name" value="HATPase_dom"/>
</dbReference>
<feature type="transmembrane region" description="Helical" evidence="12">
    <location>
        <begin position="214"/>
        <end position="237"/>
    </location>
</feature>
<dbReference type="InterPro" id="IPR036097">
    <property type="entry name" value="HisK_dim/P_sf"/>
</dbReference>
<evidence type="ECO:0000313" key="15">
    <source>
        <dbReference type="EMBL" id="QOV90066.1"/>
    </source>
</evidence>
<dbReference type="CDD" id="cd00075">
    <property type="entry name" value="HATPase"/>
    <property type="match status" value="1"/>
</dbReference>
<name>A0A7M2WX59_9BACT</name>
<dbReference type="Proteomes" id="UP000593765">
    <property type="component" value="Chromosome"/>
</dbReference>
<evidence type="ECO:0000259" key="13">
    <source>
        <dbReference type="PROSITE" id="PS50109"/>
    </source>
</evidence>
<dbReference type="EMBL" id="CP063458">
    <property type="protein sequence ID" value="QOV90066.1"/>
    <property type="molecule type" value="Genomic_DNA"/>
</dbReference>
<organism evidence="15 16">
    <name type="scientific">Humisphaera borealis</name>
    <dbReference type="NCBI Taxonomy" id="2807512"/>
    <lineage>
        <taxon>Bacteria</taxon>
        <taxon>Pseudomonadati</taxon>
        <taxon>Planctomycetota</taxon>
        <taxon>Phycisphaerae</taxon>
        <taxon>Tepidisphaerales</taxon>
        <taxon>Tepidisphaeraceae</taxon>
        <taxon>Humisphaera</taxon>
    </lineage>
</organism>
<dbReference type="CDD" id="cd00082">
    <property type="entry name" value="HisKA"/>
    <property type="match status" value="1"/>
</dbReference>
<keyword evidence="16" id="KW-1185">Reference proteome</keyword>
<dbReference type="InterPro" id="IPR005467">
    <property type="entry name" value="His_kinase_dom"/>
</dbReference>
<dbReference type="GO" id="GO:0000155">
    <property type="term" value="F:phosphorelay sensor kinase activity"/>
    <property type="evidence" value="ECO:0007669"/>
    <property type="project" value="InterPro"/>
</dbReference>
<evidence type="ECO:0000256" key="7">
    <source>
        <dbReference type="ARBA" id="ARBA00022777"/>
    </source>
</evidence>
<evidence type="ECO:0000256" key="8">
    <source>
        <dbReference type="ARBA" id="ARBA00022989"/>
    </source>
</evidence>
<keyword evidence="9" id="KW-0902">Two-component regulatory system</keyword>
<evidence type="ECO:0000256" key="1">
    <source>
        <dbReference type="ARBA" id="ARBA00000085"/>
    </source>
</evidence>
<dbReference type="Pfam" id="PF00512">
    <property type="entry name" value="HisKA"/>
    <property type="match status" value="1"/>
</dbReference>
<feature type="domain" description="HAMP" evidence="14">
    <location>
        <begin position="234"/>
        <end position="287"/>
    </location>
</feature>
<dbReference type="Pfam" id="PF00672">
    <property type="entry name" value="HAMP"/>
    <property type="match status" value="1"/>
</dbReference>
<evidence type="ECO:0000313" key="16">
    <source>
        <dbReference type="Proteomes" id="UP000593765"/>
    </source>
</evidence>
<dbReference type="AlphaFoldDB" id="A0A7M2WX59"/>
<evidence type="ECO:0000256" key="5">
    <source>
        <dbReference type="ARBA" id="ARBA00022679"/>
    </source>
</evidence>
<dbReference type="GO" id="GO:0016020">
    <property type="term" value="C:membrane"/>
    <property type="evidence" value="ECO:0007669"/>
    <property type="project" value="UniProtKB-SubCell"/>
</dbReference>
<dbReference type="SUPFAM" id="SSF47384">
    <property type="entry name" value="Homodimeric domain of signal transducing histidine kinase"/>
    <property type="match status" value="1"/>
</dbReference>
<dbReference type="PROSITE" id="PS50109">
    <property type="entry name" value="HIS_KIN"/>
    <property type="match status" value="1"/>
</dbReference>
<evidence type="ECO:0000256" key="11">
    <source>
        <dbReference type="SAM" id="MobiDB-lite"/>
    </source>
</evidence>
<dbReference type="SMART" id="SM00387">
    <property type="entry name" value="HATPase_c"/>
    <property type="match status" value="1"/>
</dbReference>
<dbReference type="InterPro" id="IPR003661">
    <property type="entry name" value="HisK_dim/P_dom"/>
</dbReference>
<protein>
    <recommendedName>
        <fullName evidence="3">histidine kinase</fullName>
        <ecNumber evidence="3">2.7.13.3</ecNumber>
    </recommendedName>
</protein>
<dbReference type="Gene3D" id="6.10.340.10">
    <property type="match status" value="1"/>
</dbReference>
<feature type="compositionally biased region" description="Basic and acidic residues" evidence="11">
    <location>
        <begin position="1"/>
        <end position="18"/>
    </location>
</feature>
<accession>A0A7M2WX59</accession>
<proteinExistence type="predicted"/>
<evidence type="ECO:0000256" key="12">
    <source>
        <dbReference type="SAM" id="Phobius"/>
    </source>
</evidence>
<reference evidence="15 16" key="1">
    <citation type="submission" date="2020-10" db="EMBL/GenBank/DDBJ databases">
        <title>Wide distribution of Phycisphaera-like planctomycetes from WD2101 soil group in peatlands and genome analysis of the first cultivated representative.</title>
        <authorList>
            <person name="Dedysh S.N."/>
            <person name="Beletsky A.V."/>
            <person name="Ivanova A."/>
            <person name="Kulichevskaya I.S."/>
            <person name="Suzina N.E."/>
            <person name="Philippov D.A."/>
            <person name="Rakitin A.L."/>
            <person name="Mardanov A.V."/>
            <person name="Ravin N.V."/>
        </authorList>
    </citation>
    <scope>NUCLEOTIDE SEQUENCE [LARGE SCALE GENOMIC DNA]</scope>
    <source>
        <strain evidence="15 16">M1803</strain>
    </source>
</reference>
<dbReference type="PANTHER" id="PTHR45436:SF5">
    <property type="entry name" value="SENSOR HISTIDINE KINASE TRCS"/>
    <property type="match status" value="1"/>
</dbReference>
<dbReference type="Gene3D" id="3.30.565.10">
    <property type="entry name" value="Histidine kinase-like ATPase, C-terminal domain"/>
    <property type="match status" value="1"/>
</dbReference>
<dbReference type="PANTHER" id="PTHR45436">
    <property type="entry name" value="SENSOR HISTIDINE KINASE YKOH"/>
    <property type="match status" value="1"/>
</dbReference>
<dbReference type="SMART" id="SM00388">
    <property type="entry name" value="HisKA"/>
    <property type="match status" value="1"/>
</dbReference>
<evidence type="ECO:0000256" key="4">
    <source>
        <dbReference type="ARBA" id="ARBA00022553"/>
    </source>
</evidence>
<dbReference type="PRINTS" id="PR00344">
    <property type="entry name" value="BCTRLSENSOR"/>
</dbReference>
<dbReference type="Pfam" id="PF02518">
    <property type="entry name" value="HATPase_c"/>
    <property type="match status" value="1"/>
</dbReference>
<dbReference type="PROSITE" id="PS50885">
    <property type="entry name" value="HAMP"/>
    <property type="match status" value="1"/>
</dbReference>
<evidence type="ECO:0000256" key="10">
    <source>
        <dbReference type="ARBA" id="ARBA00023136"/>
    </source>
</evidence>